<dbReference type="EMBL" id="MHVR01000009">
    <property type="protein sequence ID" value="OHA96192.1"/>
    <property type="molecule type" value="Genomic_DNA"/>
</dbReference>
<feature type="transmembrane region" description="Helical" evidence="1">
    <location>
        <begin position="140"/>
        <end position="160"/>
    </location>
</feature>
<dbReference type="AlphaFoldDB" id="A0A1G2TG84"/>
<comment type="caution">
    <text evidence="2">The sequence shown here is derived from an EMBL/GenBank/DDBJ whole genome shotgun (WGS) entry which is preliminary data.</text>
</comment>
<feature type="transmembrane region" description="Helical" evidence="1">
    <location>
        <begin position="73"/>
        <end position="91"/>
    </location>
</feature>
<evidence type="ECO:0000313" key="2">
    <source>
        <dbReference type="EMBL" id="OHA96192.1"/>
    </source>
</evidence>
<keyword evidence="1" id="KW-0812">Transmembrane</keyword>
<evidence type="ECO:0000313" key="3">
    <source>
        <dbReference type="Proteomes" id="UP000178175"/>
    </source>
</evidence>
<keyword evidence="1" id="KW-0472">Membrane</keyword>
<protein>
    <submittedName>
        <fullName evidence="2">Uncharacterized protein</fullName>
    </submittedName>
</protein>
<reference evidence="2 3" key="1">
    <citation type="journal article" date="2016" name="Nat. Commun.">
        <title>Thousands of microbial genomes shed light on interconnected biogeochemical processes in an aquifer system.</title>
        <authorList>
            <person name="Anantharaman K."/>
            <person name="Brown C.T."/>
            <person name="Hug L.A."/>
            <person name="Sharon I."/>
            <person name="Castelle C.J."/>
            <person name="Probst A.J."/>
            <person name="Thomas B.C."/>
            <person name="Singh A."/>
            <person name="Wilkins M.J."/>
            <person name="Karaoz U."/>
            <person name="Brodie E.L."/>
            <person name="Williams K.H."/>
            <person name="Hubbard S.S."/>
            <person name="Banfield J.F."/>
        </authorList>
    </citation>
    <scope>NUCLEOTIDE SEQUENCE [LARGE SCALE GENOMIC DNA]</scope>
</reference>
<keyword evidence="1" id="KW-1133">Transmembrane helix</keyword>
<organism evidence="2 3">
    <name type="scientific">Candidatus Zambryskibacteria bacterium RIFCSPHIGHO2_02_FULL_43_14</name>
    <dbReference type="NCBI Taxonomy" id="1802748"/>
    <lineage>
        <taxon>Bacteria</taxon>
        <taxon>Candidatus Zambryskiibacteriota</taxon>
    </lineage>
</organism>
<accession>A0A1G2TG84</accession>
<dbReference type="Proteomes" id="UP000178175">
    <property type="component" value="Unassembled WGS sequence"/>
</dbReference>
<name>A0A1G2TG84_9BACT</name>
<proteinExistence type="predicted"/>
<gene>
    <name evidence="2" type="ORF">A3C70_01550</name>
</gene>
<evidence type="ECO:0000256" key="1">
    <source>
        <dbReference type="SAM" id="Phobius"/>
    </source>
</evidence>
<sequence length="559" mass="65459">MGKRSILVVFGDELPKEDLSQYGTVLSGAELQKFIELGSIYEASAFTEKLSHTRLQDGTRLVKSFTYEGFELWWLYYSSLFTYFGLPYAQYKKLLTYLKNFHSVTFYKPPFKSLFSYYLEAYGSTINILREPVFKTSASLPFGILLQIFITILCIPILMVRKRRMMVFIGDKFEKSQDYDARMKFVYQELRQRKIPFVEFIRSLESWKKVLQHVFIRKRPVIYSEAVAFLGKFLAVFSDKPRFSASRQDPEGKFQFLVATHYLKTVYDDIWAIRIMKWILHTIGVRAGLFTAALDRNFHAVLGCKLNNIPTVGILHGVASRYYNVYDFLPGFDGEKSLTLDKYGVWSEWWKEYYIKNGKAYRPEQLYVSGPMRPLEKLANDQRPTINDQEPIKVLFVSEQPALPREVMPYLETLLDRSDIKLSITFRQYRDGFKDWLLEHRPDFLKRDDIKIVESGLQEAIGVNDVVVGAHSTVVLEGLFKLKVPIFFNTVKWGDYFDLKDYDKEHSFFAENPDEFIQKIKSVRTVSVDTLKDLQERYFGDPYKNGSKWVVDKLEELLL</sequence>